<evidence type="ECO:0000313" key="8">
    <source>
        <dbReference type="EMBL" id="KAF9585118.1"/>
    </source>
</evidence>
<dbReference type="PROSITE" id="PS51787">
    <property type="entry name" value="LON_N"/>
    <property type="match status" value="1"/>
</dbReference>
<evidence type="ECO:0008006" key="10">
    <source>
        <dbReference type="Google" id="ProtNLM"/>
    </source>
</evidence>
<evidence type="ECO:0000256" key="2">
    <source>
        <dbReference type="ARBA" id="ARBA00022771"/>
    </source>
</evidence>
<dbReference type="InterPro" id="IPR013083">
    <property type="entry name" value="Znf_RING/FYVE/PHD"/>
</dbReference>
<evidence type="ECO:0000256" key="4">
    <source>
        <dbReference type="PROSITE-ProRule" id="PRU00175"/>
    </source>
</evidence>
<dbReference type="PANTHER" id="PTHR23327">
    <property type="entry name" value="RING FINGER PROTEIN 127"/>
    <property type="match status" value="1"/>
</dbReference>
<dbReference type="InterPro" id="IPR046336">
    <property type="entry name" value="Lon_prtase_N_sf"/>
</dbReference>
<dbReference type="SMART" id="SM00184">
    <property type="entry name" value="RING"/>
    <property type="match status" value="2"/>
</dbReference>
<dbReference type="InterPro" id="IPR001841">
    <property type="entry name" value="Znf_RING"/>
</dbReference>
<dbReference type="Gene3D" id="3.30.40.10">
    <property type="entry name" value="Zinc/RING finger domain, C3HC4 (zinc finger)"/>
    <property type="match status" value="2"/>
</dbReference>
<name>A0A9P6G0R1_9FUNG</name>
<protein>
    <recommendedName>
        <fullName evidence="10">Lon N-terminal domain-containing protein</fullName>
    </recommendedName>
</protein>
<dbReference type="InterPro" id="IPR027370">
    <property type="entry name" value="Znf-RING_euk"/>
</dbReference>
<dbReference type="Pfam" id="PF13923">
    <property type="entry name" value="zf-C3HC4_2"/>
    <property type="match status" value="1"/>
</dbReference>
<feature type="compositionally biased region" description="Polar residues" evidence="5">
    <location>
        <begin position="500"/>
        <end position="521"/>
    </location>
</feature>
<dbReference type="Gene3D" id="1.20.58.1480">
    <property type="match status" value="1"/>
</dbReference>
<sequence>MTLSFPTPSYRPLQCPLCKDLLLQPITFPCGFSLCQACLLPLTKTIDFQQQICCPFPACSKSSLHRLDTLHVDVTLQNLTTALRSVTLPFDRVQPAPSEPTPSSCPSSAPIISQTKDSAERTRGQANPFLANVLSEDTVNARDHHQPDTLYYGVAPDQAWDATLEGLYDPYKPKPVEPLAESARTTTILYRNIALIIDSIRSRIQQEIECQVCFMVFHDPLTTICGHTLCKNCFITSLDHNPNCPLCRQSLSPYQCFFNHPPNKALVRFIQYLGVHHTADHAKERGFLHDESLVECRTEEPEINPELTTLPLFVNSLILPPMPCYLLVFESRYRKLLRNVLKTESKTFGMVLPPKPQKGQESWEPSMEYGTLLKILSYEFLPDGRALVETIGQSRFQILKYTTVDEYYAATAIELIEDIPSEHEDGLERAALEAIAEKEARAMRSNMELEGLSLHETGLYRRPPPLNGESGSRRSSGSSLGDALAGLDLTELDEQRNVTHLDSSASTTQSHDAELSTNTPRSVALGDLHELDLETLSRKELMELLLAFVSHMQDRLGPLAIRRLQREVGEMVEDDGQYFSFWMASILPIQTYQKYEILKVTSVRQRLLLVLGWIKDCETRRAVRSMAGCVIS</sequence>
<dbReference type="OrthoDB" id="264917at2759"/>
<evidence type="ECO:0000256" key="1">
    <source>
        <dbReference type="ARBA" id="ARBA00022723"/>
    </source>
</evidence>
<evidence type="ECO:0000313" key="9">
    <source>
        <dbReference type="Proteomes" id="UP000780801"/>
    </source>
</evidence>
<dbReference type="Gene3D" id="2.30.130.40">
    <property type="entry name" value="LON domain-like"/>
    <property type="match status" value="1"/>
</dbReference>
<dbReference type="InterPro" id="IPR003111">
    <property type="entry name" value="Lon_prtase_N"/>
</dbReference>
<dbReference type="GO" id="GO:0008270">
    <property type="term" value="F:zinc ion binding"/>
    <property type="evidence" value="ECO:0007669"/>
    <property type="project" value="UniProtKB-KW"/>
</dbReference>
<dbReference type="Pfam" id="PF02190">
    <property type="entry name" value="LON_substr_bdg"/>
    <property type="match status" value="1"/>
</dbReference>
<dbReference type="Proteomes" id="UP000780801">
    <property type="component" value="Unassembled WGS sequence"/>
</dbReference>
<keyword evidence="9" id="KW-1185">Reference proteome</keyword>
<feature type="domain" description="RING-type" evidence="6">
    <location>
        <begin position="210"/>
        <end position="248"/>
    </location>
</feature>
<dbReference type="GO" id="GO:0061630">
    <property type="term" value="F:ubiquitin protein ligase activity"/>
    <property type="evidence" value="ECO:0007669"/>
    <property type="project" value="TreeGrafter"/>
</dbReference>
<dbReference type="SUPFAM" id="SSF57850">
    <property type="entry name" value="RING/U-box"/>
    <property type="match status" value="2"/>
</dbReference>
<keyword evidence="3" id="KW-0862">Zinc</keyword>
<dbReference type="CDD" id="cd16514">
    <property type="entry name" value="RING-HC_LONFs_rpt2"/>
    <property type="match status" value="1"/>
</dbReference>
<accession>A0A9P6G0R1</accession>
<keyword evidence="1" id="KW-0479">Metal-binding</keyword>
<dbReference type="AlphaFoldDB" id="A0A9P6G0R1"/>
<evidence type="ECO:0000259" key="6">
    <source>
        <dbReference type="PROSITE" id="PS50089"/>
    </source>
</evidence>
<organism evidence="8 9">
    <name type="scientific">Lunasporangiospora selenospora</name>
    <dbReference type="NCBI Taxonomy" id="979761"/>
    <lineage>
        <taxon>Eukaryota</taxon>
        <taxon>Fungi</taxon>
        <taxon>Fungi incertae sedis</taxon>
        <taxon>Mucoromycota</taxon>
        <taxon>Mortierellomycotina</taxon>
        <taxon>Mortierellomycetes</taxon>
        <taxon>Mortierellales</taxon>
        <taxon>Mortierellaceae</taxon>
        <taxon>Lunasporangiospora</taxon>
    </lineage>
</organism>
<gene>
    <name evidence="8" type="ORF">BGW38_003827</name>
</gene>
<keyword evidence="2 4" id="KW-0863">Zinc-finger</keyword>
<feature type="region of interest" description="Disordered" evidence="5">
    <location>
        <begin position="499"/>
        <end position="521"/>
    </location>
</feature>
<feature type="domain" description="Lon N-terminal" evidence="7">
    <location>
        <begin position="307"/>
        <end position="618"/>
    </location>
</feature>
<reference evidence="8" key="1">
    <citation type="journal article" date="2020" name="Fungal Divers.">
        <title>Resolving the Mortierellaceae phylogeny through synthesis of multi-gene phylogenetics and phylogenomics.</title>
        <authorList>
            <person name="Vandepol N."/>
            <person name="Liber J."/>
            <person name="Desiro A."/>
            <person name="Na H."/>
            <person name="Kennedy M."/>
            <person name="Barry K."/>
            <person name="Grigoriev I.V."/>
            <person name="Miller A.N."/>
            <person name="O'Donnell K."/>
            <person name="Stajich J.E."/>
            <person name="Bonito G."/>
        </authorList>
    </citation>
    <scope>NUCLEOTIDE SEQUENCE</scope>
    <source>
        <strain evidence="8">KOD1015</strain>
    </source>
</reference>
<comment type="caution">
    <text evidence="8">The sequence shown here is derived from an EMBL/GenBank/DDBJ whole genome shotgun (WGS) entry which is preliminary data.</text>
</comment>
<evidence type="ECO:0000259" key="7">
    <source>
        <dbReference type="PROSITE" id="PS51787"/>
    </source>
</evidence>
<feature type="region of interest" description="Disordered" evidence="5">
    <location>
        <begin position="454"/>
        <end position="480"/>
    </location>
</feature>
<dbReference type="InterPro" id="IPR015947">
    <property type="entry name" value="PUA-like_sf"/>
</dbReference>
<proteinExistence type="predicted"/>
<evidence type="ECO:0000256" key="5">
    <source>
        <dbReference type="SAM" id="MobiDB-lite"/>
    </source>
</evidence>
<dbReference type="PROSITE" id="PS50089">
    <property type="entry name" value="ZF_RING_2"/>
    <property type="match status" value="1"/>
</dbReference>
<dbReference type="PANTHER" id="PTHR23327:SF42">
    <property type="entry name" value="LON PEPTIDASE N-TERMINAL DOMAIN AND RING FINGER PROTEIN C14F5.10C"/>
    <property type="match status" value="1"/>
</dbReference>
<evidence type="ECO:0000256" key="3">
    <source>
        <dbReference type="ARBA" id="ARBA00022833"/>
    </source>
</evidence>
<dbReference type="SUPFAM" id="SSF88697">
    <property type="entry name" value="PUA domain-like"/>
    <property type="match status" value="1"/>
</dbReference>
<dbReference type="SMART" id="SM00464">
    <property type="entry name" value="LON"/>
    <property type="match status" value="1"/>
</dbReference>
<dbReference type="Pfam" id="PF13445">
    <property type="entry name" value="zf-RING_UBOX"/>
    <property type="match status" value="1"/>
</dbReference>
<dbReference type="EMBL" id="JAABOA010000250">
    <property type="protein sequence ID" value="KAF9585118.1"/>
    <property type="molecule type" value="Genomic_DNA"/>
</dbReference>